<feature type="compositionally biased region" description="Low complexity" evidence="2">
    <location>
        <begin position="428"/>
        <end position="438"/>
    </location>
</feature>
<comment type="caution">
    <text evidence="3">The sequence shown here is derived from an EMBL/GenBank/DDBJ whole genome shotgun (WGS) entry which is preliminary data.</text>
</comment>
<feature type="compositionally biased region" description="Basic and acidic residues" evidence="2">
    <location>
        <begin position="439"/>
        <end position="449"/>
    </location>
</feature>
<reference evidence="3 4" key="1">
    <citation type="submission" date="2024-04" db="EMBL/GenBank/DDBJ databases">
        <title>Tritrichomonas musculus Genome.</title>
        <authorList>
            <person name="Alves-Ferreira E."/>
            <person name="Grigg M."/>
            <person name="Lorenzi H."/>
            <person name="Galac M."/>
        </authorList>
    </citation>
    <scope>NUCLEOTIDE SEQUENCE [LARGE SCALE GENOMIC DNA]</scope>
    <source>
        <strain evidence="3 4">EAF2021</strain>
    </source>
</reference>
<feature type="coiled-coil region" evidence="1">
    <location>
        <begin position="197"/>
        <end position="269"/>
    </location>
</feature>
<gene>
    <name evidence="3" type="ORF">M9Y10_023281</name>
</gene>
<evidence type="ECO:0000256" key="2">
    <source>
        <dbReference type="SAM" id="MobiDB-lite"/>
    </source>
</evidence>
<evidence type="ECO:0008006" key="5">
    <source>
        <dbReference type="Google" id="ProtNLM"/>
    </source>
</evidence>
<feature type="compositionally biased region" description="Acidic residues" evidence="2">
    <location>
        <begin position="332"/>
        <end position="347"/>
    </location>
</feature>
<feature type="coiled-coil region" evidence="1">
    <location>
        <begin position="146"/>
        <end position="173"/>
    </location>
</feature>
<keyword evidence="1" id="KW-0175">Coiled coil</keyword>
<keyword evidence="4" id="KW-1185">Reference proteome</keyword>
<feature type="region of interest" description="Disordered" evidence="2">
    <location>
        <begin position="414"/>
        <end position="455"/>
    </location>
</feature>
<evidence type="ECO:0000256" key="1">
    <source>
        <dbReference type="SAM" id="Coils"/>
    </source>
</evidence>
<feature type="region of interest" description="Disordered" evidence="2">
    <location>
        <begin position="1"/>
        <end position="29"/>
    </location>
</feature>
<protein>
    <recommendedName>
        <fullName evidence="5">Shootin-1</fullName>
    </recommendedName>
</protein>
<organism evidence="3 4">
    <name type="scientific">Tritrichomonas musculus</name>
    <dbReference type="NCBI Taxonomy" id="1915356"/>
    <lineage>
        <taxon>Eukaryota</taxon>
        <taxon>Metamonada</taxon>
        <taxon>Parabasalia</taxon>
        <taxon>Tritrichomonadida</taxon>
        <taxon>Tritrichomonadidae</taxon>
        <taxon>Tritrichomonas</taxon>
    </lineage>
</organism>
<feature type="region of interest" description="Disordered" evidence="2">
    <location>
        <begin position="287"/>
        <end position="347"/>
    </location>
</feature>
<dbReference type="EMBL" id="JAPFFF010000003">
    <property type="protein sequence ID" value="KAK8894842.1"/>
    <property type="molecule type" value="Genomic_DNA"/>
</dbReference>
<accession>A0ABR2KWK9</accession>
<evidence type="ECO:0000313" key="4">
    <source>
        <dbReference type="Proteomes" id="UP001470230"/>
    </source>
</evidence>
<sequence>MSQISNKKSSFPPRKQSTPSPAAPPQSKNVTYEECIKNYQKSVKALKGRILELESRLENSANVDSELIQLYKFAQVEWNKISEENTQLKKIISKERSQNQSSNQNNADNELVSTNLSLFSENQRLHSELKKKDSIIQSMLKETFSSNAAENQLKNLIDENIRLKNELDTANMALSLNNNMTALDTFNKILLEKQKPKQEPNEALRLAQEENKRLQEQVHELESEIYEISVNNPELQASLEAEKQLRKRNKELEEKVYKLELQLKQSNKNQTTNICNNNQKQVNKEIQNNTNNNSNTKNVSNNTNDNTNNNNNLNTNNNSVGDGADGLKDLDLIDDEENGFNDDDDFDQLNDDFVALKNTSDEDDEDDFGNTAEKNKKNEKKEFELTGDMAMFSAILAPLKKRLDERVRQVEMERMKKEGKFAQLKVPAENNASENANNHNEKEKNRDNSNENNNN</sequence>
<name>A0ABR2KWK9_9EUKA</name>
<feature type="compositionally biased region" description="Low complexity" evidence="2">
    <location>
        <begin position="288"/>
        <end position="322"/>
    </location>
</feature>
<proteinExistence type="predicted"/>
<dbReference type="Proteomes" id="UP001470230">
    <property type="component" value="Unassembled WGS sequence"/>
</dbReference>
<feature type="coiled-coil region" evidence="1">
    <location>
        <begin position="36"/>
        <end position="63"/>
    </location>
</feature>
<evidence type="ECO:0000313" key="3">
    <source>
        <dbReference type="EMBL" id="KAK8894842.1"/>
    </source>
</evidence>